<dbReference type="Pfam" id="PF01381">
    <property type="entry name" value="HTH_3"/>
    <property type="match status" value="1"/>
</dbReference>
<dbReference type="Gene3D" id="1.10.260.40">
    <property type="entry name" value="lambda repressor-like DNA-binding domains"/>
    <property type="match status" value="1"/>
</dbReference>
<feature type="domain" description="HTH cro/C1-type" evidence="1">
    <location>
        <begin position="21"/>
        <end position="61"/>
    </location>
</feature>
<gene>
    <name evidence="2" type="ORF">EZS27_022204</name>
</gene>
<proteinExistence type="predicted"/>
<evidence type="ECO:0000313" key="2">
    <source>
        <dbReference type="EMBL" id="KAA6328944.1"/>
    </source>
</evidence>
<sequence length="69" mass="7822">MKEINRLKVVLVEQKRTGKWLAEALGKNEATISRWCTNETQPSLDTLLEIAKVLNVDIKELLVSSKEAK</sequence>
<dbReference type="InterPro" id="IPR010982">
    <property type="entry name" value="Lambda_DNA-bd_dom_sf"/>
</dbReference>
<dbReference type="AlphaFoldDB" id="A0A5J4R6P8"/>
<protein>
    <recommendedName>
        <fullName evidence="1">HTH cro/C1-type domain-containing protein</fullName>
    </recommendedName>
</protein>
<dbReference type="EMBL" id="SNRY01001728">
    <property type="protein sequence ID" value="KAA6328944.1"/>
    <property type="molecule type" value="Genomic_DNA"/>
</dbReference>
<comment type="caution">
    <text evidence="2">The sequence shown here is derived from an EMBL/GenBank/DDBJ whole genome shotgun (WGS) entry which is preliminary data.</text>
</comment>
<dbReference type="CDD" id="cd00093">
    <property type="entry name" value="HTH_XRE"/>
    <property type="match status" value="1"/>
</dbReference>
<dbReference type="SMART" id="SM00530">
    <property type="entry name" value="HTH_XRE"/>
    <property type="match status" value="1"/>
</dbReference>
<dbReference type="GO" id="GO:0003677">
    <property type="term" value="F:DNA binding"/>
    <property type="evidence" value="ECO:0007669"/>
    <property type="project" value="InterPro"/>
</dbReference>
<dbReference type="SUPFAM" id="SSF47413">
    <property type="entry name" value="lambda repressor-like DNA-binding domains"/>
    <property type="match status" value="1"/>
</dbReference>
<reference evidence="2" key="1">
    <citation type="submission" date="2019-03" db="EMBL/GenBank/DDBJ databases">
        <title>Single cell metagenomics reveals metabolic interactions within the superorganism composed of flagellate Streblomastix strix and complex community of Bacteroidetes bacteria on its surface.</title>
        <authorList>
            <person name="Treitli S.C."/>
            <person name="Kolisko M."/>
            <person name="Husnik F."/>
            <person name="Keeling P."/>
            <person name="Hampl V."/>
        </authorList>
    </citation>
    <scope>NUCLEOTIDE SEQUENCE</scope>
    <source>
        <strain evidence="2">STM</strain>
    </source>
</reference>
<evidence type="ECO:0000259" key="1">
    <source>
        <dbReference type="PROSITE" id="PS50943"/>
    </source>
</evidence>
<name>A0A5J4R6P8_9ZZZZ</name>
<organism evidence="2">
    <name type="scientific">termite gut metagenome</name>
    <dbReference type="NCBI Taxonomy" id="433724"/>
    <lineage>
        <taxon>unclassified sequences</taxon>
        <taxon>metagenomes</taxon>
        <taxon>organismal metagenomes</taxon>
    </lineage>
</organism>
<dbReference type="InterPro" id="IPR001387">
    <property type="entry name" value="Cro/C1-type_HTH"/>
</dbReference>
<dbReference type="PROSITE" id="PS50943">
    <property type="entry name" value="HTH_CROC1"/>
    <property type="match status" value="1"/>
</dbReference>
<accession>A0A5J4R6P8</accession>